<name>A0ABU8WUJ2_9BURK</name>
<dbReference type="Gene3D" id="1.10.10.60">
    <property type="entry name" value="Homeodomain-like"/>
    <property type="match status" value="1"/>
</dbReference>
<dbReference type="PROSITE" id="PS01124">
    <property type="entry name" value="HTH_ARAC_FAMILY_2"/>
    <property type="match status" value="1"/>
</dbReference>
<dbReference type="PANTHER" id="PTHR47894">
    <property type="entry name" value="HTH-TYPE TRANSCRIPTIONAL REGULATOR GADX"/>
    <property type="match status" value="1"/>
</dbReference>
<comment type="caution">
    <text evidence="3">The sequence shown here is derived from an EMBL/GenBank/DDBJ whole genome shotgun (WGS) entry which is preliminary data.</text>
</comment>
<dbReference type="SMART" id="SM00342">
    <property type="entry name" value="HTH_ARAC"/>
    <property type="match status" value="1"/>
</dbReference>
<dbReference type="Proteomes" id="UP001385892">
    <property type="component" value="Unassembled WGS sequence"/>
</dbReference>
<dbReference type="EMBL" id="JBBKZT010000016">
    <property type="protein sequence ID" value="MEJ8850564.1"/>
    <property type="molecule type" value="Genomic_DNA"/>
</dbReference>
<dbReference type="RefSeq" id="WP_340345942.1">
    <property type="nucleotide sequence ID" value="NZ_JBBKZT010000016.1"/>
</dbReference>
<dbReference type="InterPro" id="IPR018060">
    <property type="entry name" value="HTH_AraC"/>
</dbReference>
<reference evidence="3 4" key="1">
    <citation type="submission" date="2024-03" db="EMBL/GenBank/DDBJ databases">
        <title>Novel species of the genus Variovorax.</title>
        <authorList>
            <person name="Liu Q."/>
            <person name="Xin Y.-H."/>
        </authorList>
    </citation>
    <scope>NUCLEOTIDE SEQUENCE [LARGE SCALE GENOMIC DNA]</scope>
    <source>
        <strain evidence="3 4">KACC 18900</strain>
    </source>
</reference>
<dbReference type="Pfam" id="PF12625">
    <property type="entry name" value="Arabinose_bd"/>
    <property type="match status" value="1"/>
</dbReference>
<proteinExistence type="predicted"/>
<evidence type="ECO:0000256" key="1">
    <source>
        <dbReference type="ARBA" id="ARBA00023125"/>
    </source>
</evidence>
<dbReference type="InterPro" id="IPR032687">
    <property type="entry name" value="AraC-type_N"/>
</dbReference>
<accession>A0ABU8WUJ2</accession>
<organism evidence="3 4">
    <name type="scientific">Variovorax rhizosphaerae</name>
    <dbReference type="NCBI Taxonomy" id="1836200"/>
    <lineage>
        <taxon>Bacteria</taxon>
        <taxon>Pseudomonadati</taxon>
        <taxon>Pseudomonadota</taxon>
        <taxon>Betaproteobacteria</taxon>
        <taxon>Burkholderiales</taxon>
        <taxon>Comamonadaceae</taxon>
        <taxon>Variovorax</taxon>
    </lineage>
</organism>
<evidence type="ECO:0000259" key="2">
    <source>
        <dbReference type="PROSITE" id="PS01124"/>
    </source>
</evidence>
<feature type="domain" description="HTH araC/xylS-type" evidence="2">
    <location>
        <begin position="234"/>
        <end position="333"/>
    </location>
</feature>
<sequence>MNPLIRAAALAGYEQQASEAGLSADAQLRRVGLSLAVLHEPDRLIPYPDMIALLEQSAAASGQPDFGLRLSQRQGLEILGPVAVIAENAIDVAQAFALTGRYMFVHSPAKRMSVQPVPGGRWIDLCFDIELEPRPPCVQAIELALGVMVRCAHMLGQGEFTPHEILLPHPRANGSTQHEQMLGAPCRFNQPQAAVRLAARDMRRPLHGSNPMLREMAQRYIDTQFIEPSKPLSDRVRQIVQRLLGTEQASHHTVSQMLAMHPRTLQRRLLEEGTNFEKIKDEVRRNMVESLMRGPEPPSLTVLMAMLDYADASTLTRSCRRWFGVPPKALRTVFEQGAG</sequence>
<keyword evidence="4" id="KW-1185">Reference proteome</keyword>
<dbReference type="PANTHER" id="PTHR47894:SF4">
    <property type="entry name" value="HTH-TYPE TRANSCRIPTIONAL REGULATOR GADX"/>
    <property type="match status" value="1"/>
</dbReference>
<gene>
    <name evidence="3" type="ORF">WKW82_28270</name>
</gene>
<dbReference type="Pfam" id="PF12833">
    <property type="entry name" value="HTH_18"/>
    <property type="match status" value="1"/>
</dbReference>
<evidence type="ECO:0000313" key="3">
    <source>
        <dbReference type="EMBL" id="MEJ8850564.1"/>
    </source>
</evidence>
<protein>
    <submittedName>
        <fullName evidence="3">AraC family transcriptional regulator</fullName>
    </submittedName>
</protein>
<keyword evidence="1" id="KW-0238">DNA-binding</keyword>
<evidence type="ECO:0000313" key="4">
    <source>
        <dbReference type="Proteomes" id="UP001385892"/>
    </source>
</evidence>